<reference evidence="1" key="1">
    <citation type="submission" date="2020-05" db="EMBL/GenBank/DDBJ databases">
        <title>Large-scale comparative analyses of tick genomes elucidate their genetic diversity and vector capacities.</title>
        <authorList>
            <person name="Jia N."/>
            <person name="Wang J."/>
            <person name="Shi W."/>
            <person name="Du L."/>
            <person name="Sun Y."/>
            <person name="Zhan W."/>
            <person name="Jiang J."/>
            <person name="Wang Q."/>
            <person name="Zhang B."/>
            <person name="Ji P."/>
            <person name="Sakyi L.B."/>
            <person name="Cui X."/>
            <person name="Yuan T."/>
            <person name="Jiang B."/>
            <person name="Yang W."/>
            <person name="Lam T.T.-Y."/>
            <person name="Chang Q."/>
            <person name="Ding S."/>
            <person name="Wang X."/>
            <person name="Zhu J."/>
            <person name="Ruan X."/>
            <person name="Zhao L."/>
            <person name="Wei J."/>
            <person name="Que T."/>
            <person name="Du C."/>
            <person name="Cheng J."/>
            <person name="Dai P."/>
            <person name="Han X."/>
            <person name="Huang E."/>
            <person name="Gao Y."/>
            <person name="Liu J."/>
            <person name="Shao H."/>
            <person name="Ye R."/>
            <person name="Li L."/>
            <person name="Wei W."/>
            <person name="Wang X."/>
            <person name="Wang C."/>
            <person name="Yang T."/>
            <person name="Huo Q."/>
            <person name="Li W."/>
            <person name="Guo W."/>
            <person name="Chen H."/>
            <person name="Zhou L."/>
            <person name="Ni X."/>
            <person name="Tian J."/>
            <person name="Zhou Y."/>
            <person name="Sheng Y."/>
            <person name="Liu T."/>
            <person name="Pan Y."/>
            <person name="Xia L."/>
            <person name="Li J."/>
            <person name="Zhao F."/>
            <person name="Cao W."/>
        </authorList>
    </citation>
    <scope>NUCLEOTIDE SEQUENCE</scope>
    <source>
        <strain evidence="1">Hyas-2018</strain>
    </source>
</reference>
<protein>
    <submittedName>
        <fullName evidence="1">Uncharacterized protein</fullName>
    </submittedName>
</protein>
<evidence type="ECO:0000313" key="2">
    <source>
        <dbReference type="Proteomes" id="UP000821845"/>
    </source>
</evidence>
<dbReference type="EMBL" id="CM023485">
    <property type="protein sequence ID" value="KAH6931033.1"/>
    <property type="molecule type" value="Genomic_DNA"/>
</dbReference>
<keyword evidence="2" id="KW-1185">Reference proteome</keyword>
<name>A0ACB7S833_HYAAI</name>
<evidence type="ECO:0000313" key="1">
    <source>
        <dbReference type="EMBL" id="KAH6931033.1"/>
    </source>
</evidence>
<sequence length="131" mass="13593">MPVTRNGSSSTAPTSEEDGERRSTDGGERSVSRGASESASTSDAATSSGRASATLVPALDMSAILQATVQAAVREAINGIAHLQSQQAAAMPVISAGESSRLVPLFDPTSLDSPTMDAWIRRVDDLAEVYR</sequence>
<comment type="caution">
    <text evidence="1">The sequence shown here is derived from an EMBL/GenBank/DDBJ whole genome shotgun (WGS) entry which is preliminary data.</text>
</comment>
<gene>
    <name evidence="1" type="ORF">HPB50_021627</name>
</gene>
<proteinExistence type="predicted"/>
<organism evidence="1 2">
    <name type="scientific">Hyalomma asiaticum</name>
    <name type="common">Tick</name>
    <dbReference type="NCBI Taxonomy" id="266040"/>
    <lineage>
        <taxon>Eukaryota</taxon>
        <taxon>Metazoa</taxon>
        <taxon>Ecdysozoa</taxon>
        <taxon>Arthropoda</taxon>
        <taxon>Chelicerata</taxon>
        <taxon>Arachnida</taxon>
        <taxon>Acari</taxon>
        <taxon>Parasitiformes</taxon>
        <taxon>Ixodida</taxon>
        <taxon>Ixodoidea</taxon>
        <taxon>Ixodidae</taxon>
        <taxon>Hyalomminae</taxon>
        <taxon>Hyalomma</taxon>
    </lineage>
</organism>
<dbReference type="Proteomes" id="UP000821845">
    <property type="component" value="Chromosome 5"/>
</dbReference>
<accession>A0ACB7S833</accession>